<dbReference type="PANTHER" id="PTHR30346:SF28">
    <property type="entry name" value="HTH-TYPE TRANSCRIPTIONAL REGULATOR CYNR"/>
    <property type="match status" value="1"/>
</dbReference>
<dbReference type="InterPro" id="IPR005119">
    <property type="entry name" value="LysR_subst-bd"/>
</dbReference>
<dbReference type="FunFam" id="1.10.10.10:FF:000001">
    <property type="entry name" value="LysR family transcriptional regulator"/>
    <property type="match status" value="1"/>
</dbReference>
<reference evidence="6" key="2">
    <citation type="submission" date="2021-04" db="EMBL/GenBank/DDBJ databases">
        <authorList>
            <person name="Gilroy R."/>
        </authorList>
    </citation>
    <scope>NUCLEOTIDE SEQUENCE</scope>
    <source>
        <strain evidence="6">CHK186-1790</strain>
    </source>
</reference>
<dbReference type="InterPro" id="IPR036390">
    <property type="entry name" value="WH_DNA-bd_sf"/>
</dbReference>
<dbReference type="Gene3D" id="1.10.10.10">
    <property type="entry name" value="Winged helix-like DNA-binding domain superfamily/Winged helix DNA-binding domain"/>
    <property type="match status" value="1"/>
</dbReference>
<dbReference type="EMBL" id="DWWJ01000033">
    <property type="protein sequence ID" value="HJC40295.1"/>
    <property type="molecule type" value="Genomic_DNA"/>
</dbReference>
<dbReference type="InterPro" id="IPR000847">
    <property type="entry name" value="LysR_HTH_N"/>
</dbReference>
<gene>
    <name evidence="6" type="ORF">H9701_01905</name>
</gene>
<dbReference type="PROSITE" id="PS50931">
    <property type="entry name" value="HTH_LYSR"/>
    <property type="match status" value="1"/>
</dbReference>
<dbReference type="SUPFAM" id="SSF53850">
    <property type="entry name" value="Periplasmic binding protein-like II"/>
    <property type="match status" value="1"/>
</dbReference>
<dbReference type="GO" id="GO:0003700">
    <property type="term" value="F:DNA-binding transcription factor activity"/>
    <property type="evidence" value="ECO:0007669"/>
    <property type="project" value="InterPro"/>
</dbReference>
<dbReference type="GO" id="GO:0003677">
    <property type="term" value="F:DNA binding"/>
    <property type="evidence" value="ECO:0007669"/>
    <property type="project" value="UniProtKB-KW"/>
</dbReference>
<dbReference type="AlphaFoldDB" id="A0A9D2NZU2"/>
<proteinExistence type="inferred from homology"/>
<dbReference type="PANTHER" id="PTHR30346">
    <property type="entry name" value="TRANSCRIPTIONAL DUAL REGULATOR HCAR-RELATED"/>
    <property type="match status" value="1"/>
</dbReference>
<evidence type="ECO:0000313" key="6">
    <source>
        <dbReference type="EMBL" id="HJC40295.1"/>
    </source>
</evidence>
<evidence type="ECO:0000256" key="2">
    <source>
        <dbReference type="ARBA" id="ARBA00023015"/>
    </source>
</evidence>
<protein>
    <submittedName>
        <fullName evidence="6">LysR family transcriptional regulator</fullName>
    </submittedName>
</protein>
<evidence type="ECO:0000259" key="5">
    <source>
        <dbReference type="PROSITE" id="PS50931"/>
    </source>
</evidence>
<comment type="similarity">
    <text evidence="1">Belongs to the LysR transcriptional regulatory family.</text>
</comment>
<dbReference type="InterPro" id="IPR036388">
    <property type="entry name" value="WH-like_DNA-bd_sf"/>
</dbReference>
<comment type="caution">
    <text evidence="6">The sequence shown here is derived from an EMBL/GenBank/DDBJ whole genome shotgun (WGS) entry which is preliminary data.</text>
</comment>
<dbReference type="GO" id="GO:0032993">
    <property type="term" value="C:protein-DNA complex"/>
    <property type="evidence" value="ECO:0007669"/>
    <property type="project" value="TreeGrafter"/>
</dbReference>
<feature type="domain" description="HTH lysR-type" evidence="5">
    <location>
        <begin position="1"/>
        <end position="58"/>
    </location>
</feature>
<organism evidence="6 7">
    <name type="scientific">Candidatus Intestinimonas pullistercoris</name>
    <dbReference type="NCBI Taxonomy" id="2838623"/>
    <lineage>
        <taxon>Bacteria</taxon>
        <taxon>Bacillati</taxon>
        <taxon>Bacillota</taxon>
        <taxon>Clostridia</taxon>
        <taxon>Eubacteriales</taxon>
        <taxon>Intestinimonas</taxon>
    </lineage>
</organism>
<keyword evidence="4" id="KW-0804">Transcription</keyword>
<dbReference type="Proteomes" id="UP000823882">
    <property type="component" value="Unassembled WGS sequence"/>
</dbReference>
<evidence type="ECO:0000256" key="1">
    <source>
        <dbReference type="ARBA" id="ARBA00009437"/>
    </source>
</evidence>
<accession>A0A9D2NZU2</accession>
<dbReference type="SUPFAM" id="SSF46785">
    <property type="entry name" value="Winged helix' DNA-binding domain"/>
    <property type="match status" value="1"/>
</dbReference>
<evidence type="ECO:0000256" key="3">
    <source>
        <dbReference type="ARBA" id="ARBA00023125"/>
    </source>
</evidence>
<dbReference type="Pfam" id="PF00126">
    <property type="entry name" value="HTH_1"/>
    <property type="match status" value="1"/>
</dbReference>
<evidence type="ECO:0000256" key="4">
    <source>
        <dbReference type="ARBA" id="ARBA00023163"/>
    </source>
</evidence>
<dbReference type="CDD" id="cd05466">
    <property type="entry name" value="PBP2_LTTR_substrate"/>
    <property type="match status" value="1"/>
</dbReference>
<evidence type="ECO:0000313" key="7">
    <source>
        <dbReference type="Proteomes" id="UP000823882"/>
    </source>
</evidence>
<reference evidence="6" key="1">
    <citation type="journal article" date="2021" name="PeerJ">
        <title>Extensive microbial diversity within the chicken gut microbiome revealed by metagenomics and culture.</title>
        <authorList>
            <person name="Gilroy R."/>
            <person name="Ravi A."/>
            <person name="Getino M."/>
            <person name="Pursley I."/>
            <person name="Horton D.L."/>
            <person name="Alikhan N.F."/>
            <person name="Baker D."/>
            <person name="Gharbi K."/>
            <person name="Hall N."/>
            <person name="Watson M."/>
            <person name="Adriaenssens E.M."/>
            <person name="Foster-Nyarko E."/>
            <person name="Jarju S."/>
            <person name="Secka A."/>
            <person name="Antonio M."/>
            <person name="Oren A."/>
            <person name="Chaudhuri R.R."/>
            <person name="La Ragione R."/>
            <person name="Hildebrand F."/>
            <person name="Pallen M.J."/>
        </authorList>
    </citation>
    <scope>NUCLEOTIDE SEQUENCE</scope>
    <source>
        <strain evidence="6">CHK186-1790</strain>
    </source>
</reference>
<dbReference type="Pfam" id="PF03466">
    <property type="entry name" value="LysR_substrate"/>
    <property type="match status" value="1"/>
</dbReference>
<dbReference type="Gene3D" id="3.40.190.290">
    <property type="match status" value="1"/>
</dbReference>
<name>A0A9D2NZU2_9FIRM</name>
<keyword evidence="2" id="KW-0805">Transcription regulation</keyword>
<keyword evidence="3" id="KW-0238">DNA-binding</keyword>
<sequence length="298" mass="34546">MYNPQLETFLRVADAGSFNKAAEEMFITPPAVIKQITSLESSLDLKLFIRSPRGLKLTEAGKSIYRDAQYIIQYCKDSVIRAKNAAEEGDKVIRIGVSPMTPGQFLLDLWPSIYAHCPDIKFKMVPYENNPENSVEILRNLGKNIDIVAGLYDQHFLEVRQCAALELSREPIRCAVSIYHPLAAKERLTIEDLYGENFLLIRRGWNHYLDRLRDDLWRDHPQIRIVDFEMFNINVFNQCENSEDVLMTIDNWRTVHPLLKTLPMDWDYTIPLGLLHAPRPSATVRRFLEAVRTVWPRT</sequence>